<proteinExistence type="inferred from homology"/>
<evidence type="ECO:0008006" key="13">
    <source>
        <dbReference type="Google" id="ProtNLM"/>
    </source>
</evidence>
<reference evidence="11 12" key="1">
    <citation type="submission" date="2021-12" db="EMBL/GenBank/DDBJ databases">
        <title>High titer production of polyol ester of fatty acids by Rhodotorula paludigena BS15 towards product separation-free biomass refinery.</title>
        <authorList>
            <person name="Mano J."/>
            <person name="Ono H."/>
            <person name="Tanaka T."/>
            <person name="Naito K."/>
            <person name="Sushida H."/>
            <person name="Ike M."/>
            <person name="Tokuyasu K."/>
            <person name="Kitaoka M."/>
        </authorList>
    </citation>
    <scope>NUCLEOTIDE SEQUENCE [LARGE SCALE GENOMIC DNA]</scope>
    <source>
        <strain evidence="11 12">BS15</strain>
    </source>
</reference>
<comment type="subcellular location">
    <subcellularLocation>
        <location evidence="1">Membrane</location>
        <topology evidence="1">Multi-pass membrane protein</topology>
    </subcellularLocation>
</comment>
<gene>
    <name evidence="11" type="ORF">Rhopal_004673-T1</name>
</gene>
<comment type="caution">
    <text evidence="11">The sequence shown here is derived from an EMBL/GenBank/DDBJ whole genome shotgun (WGS) entry which is preliminary data.</text>
</comment>
<dbReference type="Pfam" id="PF00153">
    <property type="entry name" value="Mito_carr"/>
    <property type="match status" value="3"/>
</dbReference>
<accession>A0AAV5GQ58</accession>
<evidence type="ECO:0000256" key="10">
    <source>
        <dbReference type="SAM" id="MobiDB-lite"/>
    </source>
</evidence>
<feature type="repeat" description="Solcar" evidence="8">
    <location>
        <begin position="128"/>
        <end position="250"/>
    </location>
</feature>
<evidence type="ECO:0000256" key="6">
    <source>
        <dbReference type="ARBA" id="ARBA00022989"/>
    </source>
</evidence>
<evidence type="ECO:0000256" key="1">
    <source>
        <dbReference type="ARBA" id="ARBA00004141"/>
    </source>
</evidence>
<comment type="similarity">
    <text evidence="2 9">Belongs to the mitochondrial carrier (TC 2.A.29) family.</text>
</comment>
<dbReference type="PANTHER" id="PTHR45939">
    <property type="entry name" value="PEROXISOMAL MEMBRANE PROTEIN PMP34-RELATED"/>
    <property type="match status" value="1"/>
</dbReference>
<dbReference type="PROSITE" id="PS50920">
    <property type="entry name" value="SOLCAR"/>
    <property type="match status" value="3"/>
</dbReference>
<evidence type="ECO:0000256" key="9">
    <source>
        <dbReference type="RuleBase" id="RU000488"/>
    </source>
</evidence>
<dbReference type="EMBL" id="BQKY01000009">
    <property type="protein sequence ID" value="GJN91650.1"/>
    <property type="molecule type" value="Genomic_DNA"/>
</dbReference>
<evidence type="ECO:0000313" key="12">
    <source>
        <dbReference type="Proteomes" id="UP001342314"/>
    </source>
</evidence>
<feature type="region of interest" description="Disordered" evidence="10">
    <location>
        <begin position="165"/>
        <end position="202"/>
    </location>
</feature>
<dbReference type="GO" id="GO:0016020">
    <property type="term" value="C:membrane"/>
    <property type="evidence" value="ECO:0007669"/>
    <property type="project" value="UniProtKB-SubCell"/>
</dbReference>
<organism evidence="11 12">
    <name type="scientific">Rhodotorula paludigena</name>
    <dbReference type="NCBI Taxonomy" id="86838"/>
    <lineage>
        <taxon>Eukaryota</taxon>
        <taxon>Fungi</taxon>
        <taxon>Dikarya</taxon>
        <taxon>Basidiomycota</taxon>
        <taxon>Pucciniomycotina</taxon>
        <taxon>Microbotryomycetes</taxon>
        <taxon>Sporidiobolales</taxon>
        <taxon>Sporidiobolaceae</taxon>
        <taxon>Rhodotorula</taxon>
    </lineage>
</organism>
<dbReference type="PANTHER" id="PTHR45939:SF2">
    <property type="entry name" value="CARRIER PROTEIN, PUTATIVE (AFU_ORTHOLOGUE AFUA_2G13870)-RELATED"/>
    <property type="match status" value="1"/>
</dbReference>
<dbReference type="Proteomes" id="UP001342314">
    <property type="component" value="Unassembled WGS sequence"/>
</dbReference>
<keyword evidence="6" id="KW-1133">Transmembrane helix</keyword>
<dbReference type="AlphaFoldDB" id="A0AAV5GQ58"/>
<dbReference type="InterPro" id="IPR023395">
    <property type="entry name" value="MCP_dom_sf"/>
</dbReference>
<keyword evidence="3 9" id="KW-0813">Transport</keyword>
<evidence type="ECO:0000313" key="11">
    <source>
        <dbReference type="EMBL" id="GJN91650.1"/>
    </source>
</evidence>
<evidence type="ECO:0000256" key="3">
    <source>
        <dbReference type="ARBA" id="ARBA00022448"/>
    </source>
</evidence>
<dbReference type="InterPro" id="IPR018108">
    <property type="entry name" value="MCP_transmembrane"/>
</dbReference>
<keyword evidence="4 8" id="KW-0812">Transmembrane</keyword>
<dbReference type="InterPro" id="IPR052217">
    <property type="entry name" value="Mito/Peroxisomal_Carrier"/>
</dbReference>
<evidence type="ECO:0000256" key="8">
    <source>
        <dbReference type="PROSITE-ProRule" id="PRU00282"/>
    </source>
</evidence>
<keyword evidence="5" id="KW-0677">Repeat</keyword>
<keyword evidence="12" id="KW-1185">Reference proteome</keyword>
<protein>
    <recommendedName>
        <fullName evidence="13">Mitochondrial carrier</fullName>
    </recommendedName>
</protein>
<evidence type="ECO:0000256" key="7">
    <source>
        <dbReference type="ARBA" id="ARBA00023136"/>
    </source>
</evidence>
<keyword evidence="7 8" id="KW-0472">Membrane</keyword>
<evidence type="ECO:0000256" key="2">
    <source>
        <dbReference type="ARBA" id="ARBA00006375"/>
    </source>
</evidence>
<sequence>MTSNLPPLVQAGSGSVGAVLSNALVFPLDTLTTRLQASNRSARRRPPRGSGSAAGGYNSLLSALKTIYRTEGLAAFYSGLGPDSLSTLLSQFLYFFAFSTLRDRLQARKLRRQGVEPVAKKVSSAPILSAVEELAVGCLAGIIAKGVVSPLSMITVRAQTSSGARQDVVGGEKGDKRAVDPKASRSAGADASDDDEDESSYGSAPSALAIAKEIYDEQGLSGFWSGFQSTVILTLNPAITFYAFAALKRALIPAKHREHPTPMQTFLCGALASSVASAITYPLILAKTRLQFKSPTGRALYSSQFDVFRRTVRKEGLAGLYQGVESQLLKGFFSEGVKLLVKDRIELVIVLAHRILVRQGKIPA</sequence>
<evidence type="ECO:0000256" key="5">
    <source>
        <dbReference type="ARBA" id="ARBA00022737"/>
    </source>
</evidence>
<name>A0AAV5GQ58_9BASI</name>
<feature type="compositionally biased region" description="Basic and acidic residues" evidence="10">
    <location>
        <begin position="170"/>
        <end position="183"/>
    </location>
</feature>
<dbReference type="GO" id="GO:0015217">
    <property type="term" value="F:ADP transmembrane transporter activity"/>
    <property type="evidence" value="ECO:0007669"/>
    <property type="project" value="TreeGrafter"/>
</dbReference>
<feature type="repeat" description="Solcar" evidence="8">
    <location>
        <begin position="5"/>
        <end position="104"/>
    </location>
</feature>
<dbReference type="Gene3D" id="1.50.40.10">
    <property type="entry name" value="Mitochondrial carrier domain"/>
    <property type="match status" value="1"/>
</dbReference>
<evidence type="ECO:0000256" key="4">
    <source>
        <dbReference type="ARBA" id="ARBA00022692"/>
    </source>
</evidence>
<dbReference type="SUPFAM" id="SSF103506">
    <property type="entry name" value="Mitochondrial carrier"/>
    <property type="match status" value="1"/>
</dbReference>
<feature type="repeat" description="Solcar" evidence="8">
    <location>
        <begin position="260"/>
        <end position="348"/>
    </location>
</feature>